<evidence type="ECO:0000313" key="1">
    <source>
        <dbReference type="EMBL" id="GFQ76148.1"/>
    </source>
</evidence>
<dbReference type="AlphaFoldDB" id="A0A8X6FBV5"/>
<gene>
    <name evidence="1" type="ORF">TNCT_402491</name>
</gene>
<reference evidence="1" key="1">
    <citation type="submission" date="2020-07" db="EMBL/GenBank/DDBJ databases">
        <title>Multicomponent nature underlies the extraordinary mechanical properties of spider dragline silk.</title>
        <authorList>
            <person name="Kono N."/>
            <person name="Nakamura H."/>
            <person name="Mori M."/>
            <person name="Yoshida Y."/>
            <person name="Ohtoshi R."/>
            <person name="Malay A.D."/>
            <person name="Moran D.A.P."/>
            <person name="Tomita M."/>
            <person name="Numata K."/>
            <person name="Arakawa K."/>
        </authorList>
    </citation>
    <scope>NUCLEOTIDE SEQUENCE</scope>
</reference>
<organism evidence="1 2">
    <name type="scientific">Trichonephila clavata</name>
    <name type="common">Joro spider</name>
    <name type="synonym">Nephila clavata</name>
    <dbReference type="NCBI Taxonomy" id="2740835"/>
    <lineage>
        <taxon>Eukaryota</taxon>
        <taxon>Metazoa</taxon>
        <taxon>Ecdysozoa</taxon>
        <taxon>Arthropoda</taxon>
        <taxon>Chelicerata</taxon>
        <taxon>Arachnida</taxon>
        <taxon>Araneae</taxon>
        <taxon>Araneomorphae</taxon>
        <taxon>Entelegynae</taxon>
        <taxon>Araneoidea</taxon>
        <taxon>Nephilidae</taxon>
        <taxon>Trichonephila</taxon>
    </lineage>
</organism>
<evidence type="ECO:0000313" key="2">
    <source>
        <dbReference type="Proteomes" id="UP000887116"/>
    </source>
</evidence>
<accession>A0A8X6FBV5</accession>
<dbReference type="Proteomes" id="UP000887116">
    <property type="component" value="Unassembled WGS sequence"/>
</dbReference>
<sequence length="79" mass="9069">MSKTRIDLTSSQELKFFYRQMSSVLFCYTRDDISSLESLTKMFIPKVKALTGERSTILVGTHFDRRAALLHSSAVSYEK</sequence>
<comment type="caution">
    <text evidence="1">The sequence shown here is derived from an EMBL/GenBank/DDBJ whole genome shotgun (WGS) entry which is preliminary data.</text>
</comment>
<dbReference type="EMBL" id="BMAO01021629">
    <property type="protein sequence ID" value="GFQ76148.1"/>
    <property type="molecule type" value="Genomic_DNA"/>
</dbReference>
<dbReference type="InterPro" id="IPR027417">
    <property type="entry name" value="P-loop_NTPase"/>
</dbReference>
<dbReference type="SUPFAM" id="SSF52540">
    <property type="entry name" value="P-loop containing nucleoside triphosphate hydrolases"/>
    <property type="match status" value="1"/>
</dbReference>
<protein>
    <submittedName>
        <fullName evidence="1">Uncharacterized protein</fullName>
    </submittedName>
</protein>
<name>A0A8X6FBV5_TRICU</name>
<keyword evidence="2" id="KW-1185">Reference proteome</keyword>
<proteinExistence type="predicted"/>
<dbReference type="Gene3D" id="3.40.50.300">
    <property type="entry name" value="P-loop containing nucleotide triphosphate hydrolases"/>
    <property type="match status" value="1"/>
</dbReference>